<evidence type="ECO:0000313" key="1">
    <source>
        <dbReference type="EMBL" id="PSJ79944.1"/>
    </source>
</evidence>
<comment type="caution">
    <text evidence="1">The sequence shown here is derived from an EMBL/GenBank/DDBJ whole genome shotgun (WGS) entry which is preliminary data.</text>
</comment>
<accession>A0A2P7TYY2</accession>
<keyword evidence="2" id="KW-1185">Reference proteome</keyword>
<protein>
    <submittedName>
        <fullName evidence="1">Uncharacterized protein</fullName>
    </submittedName>
</protein>
<sequence>MAIHKALGRIGSMSCLYRIYLGRVSL</sequence>
<dbReference type="EMBL" id="PXYY01000059">
    <property type="protein sequence ID" value="PSJ79944.1"/>
    <property type="molecule type" value="Genomic_DNA"/>
</dbReference>
<dbReference type="Proteomes" id="UP000241868">
    <property type="component" value="Unassembled WGS sequence"/>
</dbReference>
<dbReference type="AlphaFoldDB" id="A0A2P7TYY2"/>
<gene>
    <name evidence="1" type="ORF">C7N83_09145</name>
</gene>
<proteinExistence type="predicted"/>
<reference evidence="1 2" key="1">
    <citation type="submission" date="2018-03" db="EMBL/GenBank/DDBJ databases">
        <title>Neisseria weixii sp. nov., isolated from the intestinal contents of Tibetan Plateau pika (Ochotona curzoniae) in Yushu, Qinghai Province, China.</title>
        <authorList>
            <person name="Gui Z."/>
        </authorList>
    </citation>
    <scope>NUCLEOTIDE SEQUENCE [LARGE SCALE GENOMIC DNA]</scope>
    <source>
        <strain evidence="1 2">ATCC 51483</strain>
    </source>
</reference>
<organism evidence="1 2">
    <name type="scientific">Neisseria iguanae</name>
    <dbReference type="NCBI Taxonomy" id="90242"/>
    <lineage>
        <taxon>Bacteria</taxon>
        <taxon>Pseudomonadati</taxon>
        <taxon>Pseudomonadota</taxon>
        <taxon>Betaproteobacteria</taxon>
        <taxon>Neisseriales</taxon>
        <taxon>Neisseriaceae</taxon>
        <taxon>Neisseria</taxon>
    </lineage>
</organism>
<evidence type="ECO:0000313" key="2">
    <source>
        <dbReference type="Proteomes" id="UP000241868"/>
    </source>
</evidence>
<name>A0A2P7TYY2_9NEIS</name>